<gene>
    <name evidence="1" type="ORF">HannXRQ_Chr11g0336171</name>
</gene>
<proteinExistence type="predicted"/>
<dbReference type="Proteomes" id="UP000215914">
    <property type="component" value="Chromosome 11"/>
</dbReference>
<evidence type="ECO:0000313" key="2">
    <source>
        <dbReference type="Proteomes" id="UP000215914"/>
    </source>
</evidence>
<dbReference type="EMBL" id="CM007900">
    <property type="protein sequence ID" value="OTG07946.1"/>
    <property type="molecule type" value="Genomic_DNA"/>
</dbReference>
<keyword evidence="2" id="KW-1185">Reference proteome</keyword>
<protein>
    <submittedName>
        <fullName evidence="1">Uncharacterized protein</fullName>
    </submittedName>
</protein>
<organism evidence="1 2">
    <name type="scientific">Helianthus annuus</name>
    <name type="common">Common sunflower</name>
    <dbReference type="NCBI Taxonomy" id="4232"/>
    <lineage>
        <taxon>Eukaryota</taxon>
        <taxon>Viridiplantae</taxon>
        <taxon>Streptophyta</taxon>
        <taxon>Embryophyta</taxon>
        <taxon>Tracheophyta</taxon>
        <taxon>Spermatophyta</taxon>
        <taxon>Magnoliopsida</taxon>
        <taxon>eudicotyledons</taxon>
        <taxon>Gunneridae</taxon>
        <taxon>Pentapetalae</taxon>
        <taxon>asterids</taxon>
        <taxon>campanulids</taxon>
        <taxon>Asterales</taxon>
        <taxon>Asteraceae</taxon>
        <taxon>Asteroideae</taxon>
        <taxon>Heliantheae alliance</taxon>
        <taxon>Heliantheae</taxon>
        <taxon>Helianthus</taxon>
    </lineage>
</organism>
<accession>A0A251TBK1</accession>
<evidence type="ECO:0000313" key="1">
    <source>
        <dbReference type="EMBL" id="OTG07946.1"/>
    </source>
</evidence>
<name>A0A251TBK1_HELAN</name>
<reference evidence="2" key="1">
    <citation type="journal article" date="2017" name="Nature">
        <title>The sunflower genome provides insights into oil metabolism, flowering and Asterid evolution.</title>
        <authorList>
            <person name="Badouin H."/>
            <person name="Gouzy J."/>
            <person name="Grassa C.J."/>
            <person name="Murat F."/>
            <person name="Staton S.E."/>
            <person name="Cottret L."/>
            <person name="Lelandais-Briere C."/>
            <person name="Owens G.L."/>
            <person name="Carrere S."/>
            <person name="Mayjonade B."/>
            <person name="Legrand L."/>
            <person name="Gill N."/>
            <person name="Kane N.C."/>
            <person name="Bowers J.E."/>
            <person name="Hubner S."/>
            <person name="Bellec A."/>
            <person name="Berard A."/>
            <person name="Berges H."/>
            <person name="Blanchet N."/>
            <person name="Boniface M.C."/>
            <person name="Brunel D."/>
            <person name="Catrice O."/>
            <person name="Chaidir N."/>
            <person name="Claudel C."/>
            <person name="Donnadieu C."/>
            <person name="Faraut T."/>
            <person name="Fievet G."/>
            <person name="Helmstetter N."/>
            <person name="King M."/>
            <person name="Knapp S.J."/>
            <person name="Lai Z."/>
            <person name="Le Paslier M.C."/>
            <person name="Lippi Y."/>
            <person name="Lorenzon L."/>
            <person name="Mandel J.R."/>
            <person name="Marage G."/>
            <person name="Marchand G."/>
            <person name="Marquand E."/>
            <person name="Bret-Mestries E."/>
            <person name="Morien E."/>
            <person name="Nambeesan S."/>
            <person name="Nguyen T."/>
            <person name="Pegot-Espagnet P."/>
            <person name="Pouilly N."/>
            <person name="Raftis F."/>
            <person name="Sallet E."/>
            <person name="Schiex T."/>
            <person name="Thomas J."/>
            <person name="Vandecasteele C."/>
            <person name="Vares D."/>
            <person name="Vear F."/>
            <person name="Vautrin S."/>
            <person name="Crespi M."/>
            <person name="Mangin B."/>
            <person name="Burke J.M."/>
            <person name="Salse J."/>
            <person name="Munos S."/>
            <person name="Vincourt P."/>
            <person name="Rieseberg L.H."/>
            <person name="Langlade N.B."/>
        </authorList>
    </citation>
    <scope>NUCLEOTIDE SEQUENCE [LARGE SCALE GENOMIC DNA]</scope>
    <source>
        <strain evidence="2">cv. SF193</strain>
    </source>
</reference>
<sequence>MGNGIYSHNEIQAYHLRLSKIELIVFNINSPFYLYNGLSFIHLLLHSRPPVLNGWYPILTRLVQLEPGFASFVSFIL</sequence>
<dbReference type="InParanoid" id="A0A251TBK1"/>
<dbReference type="AlphaFoldDB" id="A0A251TBK1"/>